<comment type="caution">
    <text evidence="2">The sequence shown here is derived from an EMBL/GenBank/DDBJ whole genome shotgun (WGS) entry which is preliminary data.</text>
</comment>
<keyword evidence="3" id="KW-1185">Reference proteome</keyword>
<proteinExistence type="predicted"/>
<evidence type="ECO:0000313" key="3">
    <source>
        <dbReference type="Proteomes" id="UP000017842"/>
    </source>
</evidence>
<dbReference type="RefSeq" id="WP_023496312.1">
    <property type="nucleotide sequence ID" value="NZ_AYLO01000143.1"/>
</dbReference>
<reference evidence="2 3" key="1">
    <citation type="journal article" date="2013" name="Genome Announc.">
        <title>Draft Genome Sequence of the Methanotrophic Gammaproteobacterium Methyloglobulus morosus DSM 22980 Strain KoM1.</title>
        <authorList>
            <person name="Poehlein A."/>
            <person name="Deutzmann J.S."/>
            <person name="Daniel R."/>
            <person name="Simeonova D.D."/>
        </authorList>
    </citation>
    <scope>NUCLEOTIDE SEQUENCE [LARGE SCALE GENOMIC DNA]</scope>
    <source>
        <strain evidence="2 3">KoM1</strain>
    </source>
</reference>
<name>V5BTE4_9GAMM</name>
<dbReference type="OrthoDB" id="9255678at2"/>
<dbReference type="InterPro" id="IPR025402">
    <property type="entry name" value="DMP19_C"/>
</dbReference>
<evidence type="ECO:0000313" key="2">
    <source>
        <dbReference type="EMBL" id="ESS67838.1"/>
    </source>
</evidence>
<organism evidence="2 3">
    <name type="scientific">Methyloglobulus morosus KoM1</name>
    <dbReference type="NCBI Taxonomy" id="1116472"/>
    <lineage>
        <taxon>Bacteria</taxon>
        <taxon>Pseudomonadati</taxon>
        <taxon>Pseudomonadota</taxon>
        <taxon>Gammaproteobacteria</taxon>
        <taxon>Methylococcales</taxon>
        <taxon>Methylococcaceae</taxon>
        <taxon>Methyloglobulus</taxon>
    </lineage>
</organism>
<dbReference type="eggNOG" id="ENOG5034A7V">
    <property type="taxonomic scope" value="Bacteria"/>
</dbReference>
<dbReference type="Gene3D" id="1.20.1420.60">
    <property type="match status" value="1"/>
</dbReference>
<dbReference type="STRING" id="1116472.MGMO_156c00060"/>
<protein>
    <recommendedName>
        <fullName evidence="1">DNA mimic protein DMP19 C-terminal domain-containing protein</fullName>
    </recommendedName>
</protein>
<dbReference type="Proteomes" id="UP000017842">
    <property type="component" value="Unassembled WGS sequence"/>
</dbReference>
<gene>
    <name evidence="2" type="ORF">MGMO_156c00060</name>
</gene>
<dbReference type="EMBL" id="AYLO01000143">
    <property type="protein sequence ID" value="ESS67838.1"/>
    <property type="molecule type" value="Genomic_DNA"/>
</dbReference>
<accession>V5BTE4</accession>
<sequence length="144" mass="16684">MNDLIGNTLDKASNLLKQNENDISKLSEPVATFLIVHGAQGIIDNGSYEYFFGCDWPGKPNYEVFVDAYKRIGCTDQANEFQRVVNTFPFSEPHLHLSLRKDYIATHYNEDNYEVGEWRNDLCGDESVWEKLEEYISLHSEYFS</sequence>
<dbReference type="Pfam" id="PF14300">
    <property type="entry name" value="DMP19"/>
    <property type="match status" value="1"/>
</dbReference>
<feature type="domain" description="DNA mimic protein DMP19 C-terminal" evidence="1">
    <location>
        <begin position="25"/>
        <end position="137"/>
    </location>
</feature>
<dbReference type="AlphaFoldDB" id="V5BTE4"/>
<evidence type="ECO:0000259" key="1">
    <source>
        <dbReference type="Pfam" id="PF14300"/>
    </source>
</evidence>